<evidence type="ECO:0000313" key="4">
    <source>
        <dbReference type="Proteomes" id="UP000184041"/>
    </source>
</evidence>
<proteinExistence type="predicted"/>
<keyword evidence="4" id="KW-1185">Reference proteome</keyword>
<feature type="region of interest" description="Disordered" evidence="1">
    <location>
        <begin position="41"/>
        <end position="60"/>
    </location>
</feature>
<dbReference type="EMBL" id="FQUS01000009">
    <property type="protein sequence ID" value="SHF47613.1"/>
    <property type="molecule type" value="Genomic_DNA"/>
</dbReference>
<feature type="chain" id="PRO_5013200321" description="BON domain-containing protein" evidence="2">
    <location>
        <begin position="29"/>
        <end position="104"/>
    </location>
</feature>
<protein>
    <recommendedName>
        <fullName evidence="5">BON domain-containing protein</fullName>
    </recommendedName>
</protein>
<evidence type="ECO:0000256" key="1">
    <source>
        <dbReference type="SAM" id="MobiDB-lite"/>
    </source>
</evidence>
<feature type="signal peptide" evidence="2">
    <location>
        <begin position="1"/>
        <end position="28"/>
    </location>
</feature>
<evidence type="ECO:0008006" key="5">
    <source>
        <dbReference type="Google" id="ProtNLM"/>
    </source>
</evidence>
<evidence type="ECO:0000256" key="2">
    <source>
        <dbReference type="SAM" id="SignalP"/>
    </source>
</evidence>
<gene>
    <name evidence="3" type="ORF">SAMN05443144_10933</name>
</gene>
<reference evidence="3 4" key="1">
    <citation type="submission" date="2016-11" db="EMBL/GenBank/DDBJ databases">
        <authorList>
            <person name="Jaros S."/>
            <person name="Januszkiewicz K."/>
            <person name="Wedrychowicz H."/>
        </authorList>
    </citation>
    <scope>NUCLEOTIDE SEQUENCE [LARGE SCALE GENOMIC DNA]</scope>
    <source>
        <strain evidence="3 4">DSM 21986</strain>
    </source>
</reference>
<keyword evidence="2" id="KW-0732">Signal</keyword>
<accession>A0A1M5BYK4</accession>
<evidence type="ECO:0000313" key="3">
    <source>
        <dbReference type="EMBL" id="SHF47613.1"/>
    </source>
</evidence>
<name>A0A1M5BYK4_9BACT</name>
<organism evidence="3 4">
    <name type="scientific">Fodinibius roseus</name>
    <dbReference type="NCBI Taxonomy" id="1194090"/>
    <lineage>
        <taxon>Bacteria</taxon>
        <taxon>Pseudomonadati</taxon>
        <taxon>Balneolota</taxon>
        <taxon>Balneolia</taxon>
        <taxon>Balneolales</taxon>
        <taxon>Balneolaceae</taxon>
        <taxon>Fodinibius</taxon>
    </lineage>
</organism>
<dbReference type="Proteomes" id="UP000184041">
    <property type="component" value="Unassembled WGS sequence"/>
</dbReference>
<sequence>MKRNMKKKNYIKRFRIPGIILFISIYLAAVCQNNGANKAERERLQQQQEQQRELIEERKDTTYRESPIFEAALQASNQAKEDTEGNGSVTLTLEGDSIHIEGQF</sequence>
<dbReference type="AlphaFoldDB" id="A0A1M5BYK4"/>